<dbReference type="SUPFAM" id="SSF52540">
    <property type="entry name" value="P-loop containing nucleoside triphosphate hydrolases"/>
    <property type="match status" value="1"/>
</dbReference>
<evidence type="ECO:0000259" key="3">
    <source>
        <dbReference type="Pfam" id="PF01926"/>
    </source>
</evidence>
<keyword evidence="6" id="KW-1185">Reference proteome</keyword>
<dbReference type="VEuPathDB" id="FungiDB:GGTG_02452"/>
<reference evidence="4" key="3">
    <citation type="submission" date="2010-09" db="EMBL/GenBank/DDBJ databases">
        <title>Annotation of Gaeumannomyces graminis var. tritici R3-111a-1.</title>
        <authorList>
            <consortium name="The Broad Institute Genome Sequencing Platform"/>
            <person name="Ma L.-J."/>
            <person name="Dead R."/>
            <person name="Young S.K."/>
            <person name="Zeng Q."/>
            <person name="Gargeya S."/>
            <person name="Fitzgerald M."/>
            <person name="Haas B."/>
            <person name="Abouelleil A."/>
            <person name="Alvarado L."/>
            <person name="Arachchi H.M."/>
            <person name="Berlin A."/>
            <person name="Brown A."/>
            <person name="Chapman S.B."/>
            <person name="Chen Z."/>
            <person name="Dunbar C."/>
            <person name="Freedman E."/>
            <person name="Gearin G."/>
            <person name="Gellesch M."/>
            <person name="Goldberg J."/>
            <person name="Griggs A."/>
            <person name="Gujja S."/>
            <person name="Heiman D."/>
            <person name="Howarth C."/>
            <person name="Larson L."/>
            <person name="Lui A."/>
            <person name="MacDonald P.J.P."/>
            <person name="Mehta T."/>
            <person name="Montmayeur A."/>
            <person name="Murphy C."/>
            <person name="Neiman D."/>
            <person name="Pearson M."/>
            <person name="Priest M."/>
            <person name="Roberts A."/>
            <person name="Saif S."/>
            <person name="Shea T."/>
            <person name="Shenoy N."/>
            <person name="Sisk P."/>
            <person name="Stolte C."/>
            <person name="Sykes S."/>
            <person name="Yandava C."/>
            <person name="Wortman J."/>
            <person name="Nusbaum C."/>
            <person name="Birren B."/>
        </authorList>
    </citation>
    <scope>NUCLEOTIDE SEQUENCE</scope>
    <source>
        <strain evidence="4">R3-111a-1</strain>
    </source>
</reference>
<evidence type="ECO:0000313" key="6">
    <source>
        <dbReference type="Proteomes" id="UP000006039"/>
    </source>
</evidence>
<sequence length="693" mass="77487">MPDASLPQATPPRLSSGLRKAATTQRPASTTGSQEQNPRDPSLLIHMPKSVFSIASRSQTWHAGMDTQMASSDAAVPSSALPPPPQVVGPAKSVSFVDNDDGQLENDDDEHVEAAPGLNDPKIFRDGRAPRPTDVFIAVMGVTGCGKSSFISMCCDKPVQIGHELKSCTAVVDVYPFELSPNQTVYLIDTPGFDDTAKSDTDVLREIASWLAESFRSKILLHGIIYLHRISDVRMQGSAKKNLLMFKKLCGDDALRKVILATTMWDIVPRPAAEAREKELVETPEFWGYMVSKGSRLYQHDNTLARAREIVESLITGGDLTRPTIVLDLQDQMVTQERPLQETAAGIELEAEIARERKRWEKELREAREMMNEAIRLRDSESAKALSELKADYTNKIEWMKSEHKKLRTDTEKLHKERFLRVVNVIRAQDRSQSTARRSEGHEEHQAAWTGPPYFAYSIVGKRYSLSGSWSQWGNCMTESSYHKMKVRHGGRCVLTWCGVGGAWVQKYQAAEGSWKTGFNQSLATNYPDLREKLRRPGGAWDVEWPDWICMGPNQRYVLQWDMKVATGSSDAAECAVLSRHRMDWNLPDAAVEALQKTQKGGRLRAAALGVKGSYIFVPENGPAVWDLMGRYPVLKKHIEKYPTDIEAVALNPLNDDFILHHRNGLLLTALEKSSLTGPELDAWFVKNSTGTL</sequence>
<evidence type="ECO:0000256" key="1">
    <source>
        <dbReference type="SAM" id="Coils"/>
    </source>
</evidence>
<name>J3NME8_GAET3</name>
<gene>
    <name evidence="5" type="primary">20342910</name>
    <name evidence="4" type="ORF">GGTG_02452</name>
</gene>
<evidence type="ECO:0000256" key="2">
    <source>
        <dbReference type="SAM" id="MobiDB-lite"/>
    </source>
</evidence>
<feature type="coiled-coil region" evidence="1">
    <location>
        <begin position="350"/>
        <end position="377"/>
    </location>
</feature>
<dbReference type="GO" id="GO:0005525">
    <property type="term" value="F:GTP binding"/>
    <property type="evidence" value="ECO:0007669"/>
    <property type="project" value="InterPro"/>
</dbReference>
<dbReference type="AlphaFoldDB" id="J3NME8"/>
<evidence type="ECO:0000313" key="5">
    <source>
        <dbReference type="EnsemblFungi" id="EJT82479"/>
    </source>
</evidence>
<dbReference type="EnsemblFungi" id="EJT82479">
    <property type="protein sequence ID" value="EJT82479"/>
    <property type="gene ID" value="GGTG_02452"/>
</dbReference>
<reference evidence="5" key="5">
    <citation type="submission" date="2018-04" db="UniProtKB">
        <authorList>
            <consortium name="EnsemblFungi"/>
        </authorList>
    </citation>
    <scope>IDENTIFICATION</scope>
    <source>
        <strain evidence="5">R3-111a-1</strain>
    </source>
</reference>
<dbReference type="STRING" id="644352.J3NME8"/>
<protein>
    <recommendedName>
        <fullName evidence="3">G domain-containing protein</fullName>
    </recommendedName>
</protein>
<dbReference type="OrthoDB" id="8954335at2759"/>
<dbReference type="InterPro" id="IPR006073">
    <property type="entry name" value="GTP-bd"/>
</dbReference>
<dbReference type="HOGENOM" id="CLU_397421_0_0_1"/>
<organism evidence="4">
    <name type="scientific">Gaeumannomyces tritici (strain R3-111a-1)</name>
    <name type="common">Wheat and barley take-all root rot fungus</name>
    <name type="synonym">Gaeumannomyces graminis var. tritici</name>
    <dbReference type="NCBI Taxonomy" id="644352"/>
    <lineage>
        <taxon>Eukaryota</taxon>
        <taxon>Fungi</taxon>
        <taxon>Dikarya</taxon>
        <taxon>Ascomycota</taxon>
        <taxon>Pezizomycotina</taxon>
        <taxon>Sordariomycetes</taxon>
        <taxon>Sordariomycetidae</taxon>
        <taxon>Magnaporthales</taxon>
        <taxon>Magnaporthaceae</taxon>
        <taxon>Gaeumannomyces</taxon>
    </lineage>
</organism>
<dbReference type="CDD" id="cd00882">
    <property type="entry name" value="Ras_like_GTPase"/>
    <property type="match status" value="1"/>
</dbReference>
<dbReference type="EMBL" id="GL385395">
    <property type="protein sequence ID" value="EJT82479.1"/>
    <property type="molecule type" value="Genomic_DNA"/>
</dbReference>
<evidence type="ECO:0000313" key="4">
    <source>
        <dbReference type="EMBL" id="EJT82479.1"/>
    </source>
</evidence>
<dbReference type="Pfam" id="PF01926">
    <property type="entry name" value="MMR_HSR1"/>
    <property type="match status" value="1"/>
</dbReference>
<dbReference type="RefSeq" id="XP_009218488.1">
    <property type="nucleotide sequence ID" value="XM_009220224.1"/>
</dbReference>
<reference evidence="4" key="2">
    <citation type="submission" date="2010-07" db="EMBL/GenBank/DDBJ databases">
        <authorList>
            <consortium name="The Broad Institute Genome Sequencing Platform"/>
            <consortium name="Broad Institute Genome Sequencing Center for Infectious Disease"/>
            <person name="Ma L.-J."/>
            <person name="Dead R."/>
            <person name="Young S."/>
            <person name="Zeng Q."/>
            <person name="Koehrsen M."/>
            <person name="Alvarado L."/>
            <person name="Berlin A."/>
            <person name="Chapman S.B."/>
            <person name="Chen Z."/>
            <person name="Freedman E."/>
            <person name="Gellesch M."/>
            <person name="Goldberg J."/>
            <person name="Griggs A."/>
            <person name="Gujja S."/>
            <person name="Heilman E.R."/>
            <person name="Heiman D."/>
            <person name="Hepburn T."/>
            <person name="Howarth C."/>
            <person name="Jen D."/>
            <person name="Larson L."/>
            <person name="Mehta T."/>
            <person name="Neiman D."/>
            <person name="Pearson M."/>
            <person name="Roberts A."/>
            <person name="Saif S."/>
            <person name="Shea T."/>
            <person name="Shenoy N."/>
            <person name="Sisk P."/>
            <person name="Stolte C."/>
            <person name="Sykes S."/>
            <person name="Walk T."/>
            <person name="White J."/>
            <person name="Yandava C."/>
            <person name="Haas B."/>
            <person name="Nusbaum C."/>
            <person name="Birren B."/>
        </authorList>
    </citation>
    <scope>NUCLEOTIDE SEQUENCE</scope>
    <source>
        <strain evidence="4">R3-111a-1</strain>
    </source>
</reference>
<reference evidence="5" key="4">
    <citation type="journal article" date="2015" name="G3 (Bethesda)">
        <title>Genome sequences of three phytopathogenic species of the Magnaporthaceae family of fungi.</title>
        <authorList>
            <person name="Okagaki L.H."/>
            <person name="Nunes C.C."/>
            <person name="Sailsbery J."/>
            <person name="Clay B."/>
            <person name="Brown D."/>
            <person name="John T."/>
            <person name="Oh Y."/>
            <person name="Young N."/>
            <person name="Fitzgerald M."/>
            <person name="Haas B.J."/>
            <person name="Zeng Q."/>
            <person name="Young S."/>
            <person name="Adiconis X."/>
            <person name="Fan L."/>
            <person name="Levin J.Z."/>
            <person name="Mitchell T.K."/>
            <person name="Okubara P.A."/>
            <person name="Farman M.L."/>
            <person name="Kohn L.M."/>
            <person name="Birren B."/>
            <person name="Ma L.-J."/>
            <person name="Dean R.A."/>
        </authorList>
    </citation>
    <scope>NUCLEOTIDE SEQUENCE</scope>
    <source>
        <strain evidence="5">R3-111a-1</strain>
    </source>
</reference>
<dbReference type="InterPro" id="IPR027417">
    <property type="entry name" value="P-loop_NTPase"/>
</dbReference>
<dbReference type="Proteomes" id="UP000006039">
    <property type="component" value="Unassembled WGS sequence"/>
</dbReference>
<dbReference type="GeneID" id="20342910"/>
<reference evidence="6" key="1">
    <citation type="submission" date="2010-07" db="EMBL/GenBank/DDBJ databases">
        <title>The genome sequence of Gaeumannomyces graminis var. tritici strain R3-111a-1.</title>
        <authorList>
            <consortium name="The Broad Institute Genome Sequencing Platform"/>
            <person name="Ma L.-J."/>
            <person name="Dead R."/>
            <person name="Young S."/>
            <person name="Zeng Q."/>
            <person name="Koehrsen M."/>
            <person name="Alvarado L."/>
            <person name="Berlin A."/>
            <person name="Chapman S.B."/>
            <person name="Chen Z."/>
            <person name="Freedman E."/>
            <person name="Gellesch M."/>
            <person name="Goldberg J."/>
            <person name="Griggs A."/>
            <person name="Gujja S."/>
            <person name="Heilman E.R."/>
            <person name="Heiman D."/>
            <person name="Hepburn T."/>
            <person name="Howarth C."/>
            <person name="Jen D."/>
            <person name="Larson L."/>
            <person name="Mehta T."/>
            <person name="Neiman D."/>
            <person name="Pearson M."/>
            <person name="Roberts A."/>
            <person name="Saif S."/>
            <person name="Shea T."/>
            <person name="Shenoy N."/>
            <person name="Sisk P."/>
            <person name="Stolte C."/>
            <person name="Sykes S."/>
            <person name="Walk T."/>
            <person name="White J."/>
            <person name="Yandava C."/>
            <person name="Haas B."/>
            <person name="Nusbaum C."/>
            <person name="Birren B."/>
        </authorList>
    </citation>
    <scope>NUCLEOTIDE SEQUENCE [LARGE SCALE GENOMIC DNA]</scope>
    <source>
        <strain evidence="6">R3-111a-1</strain>
    </source>
</reference>
<feature type="region of interest" description="Disordered" evidence="2">
    <location>
        <begin position="1"/>
        <end position="45"/>
    </location>
</feature>
<keyword evidence="1" id="KW-0175">Coiled coil</keyword>
<dbReference type="eggNOG" id="ENOG502S03K">
    <property type="taxonomic scope" value="Eukaryota"/>
</dbReference>
<feature type="domain" description="G" evidence="3">
    <location>
        <begin position="137"/>
        <end position="224"/>
    </location>
</feature>
<feature type="compositionally biased region" description="Polar residues" evidence="2">
    <location>
        <begin position="22"/>
        <end position="36"/>
    </location>
</feature>
<dbReference type="Gene3D" id="3.40.50.300">
    <property type="entry name" value="P-loop containing nucleotide triphosphate hydrolases"/>
    <property type="match status" value="1"/>
</dbReference>
<accession>J3NME8</accession>
<proteinExistence type="predicted"/>